<dbReference type="AlphaFoldDB" id="A0A444W1R1"/>
<protein>
    <submittedName>
        <fullName evidence="1">Uncharacterized protein</fullName>
    </submittedName>
</protein>
<accession>A0A444W1R1</accession>
<reference evidence="1 2" key="1">
    <citation type="submission" date="2014-12" db="EMBL/GenBank/DDBJ databases">
        <title>Genome sequence of Flavobacterium anhuiense RCM74.</title>
        <authorList>
            <person name="Kim J.F."/>
            <person name="Song J.Y."/>
            <person name="Kwak M.-J."/>
            <person name="Lee S.-W."/>
        </authorList>
    </citation>
    <scope>NUCLEOTIDE SEQUENCE [LARGE SCALE GENOMIC DNA]</scope>
    <source>
        <strain evidence="1 2">RCM74</strain>
    </source>
</reference>
<dbReference type="Proteomes" id="UP000290433">
    <property type="component" value="Unassembled WGS sequence"/>
</dbReference>
<evidence type="ECO:0000313" key="2">
    <source>
        <dbReference type="Proteomes" id="UP000290433"/>
    </source>
</evidence>
<sequence>MLFHVKPFARIEMVFTFFKWQNLVIEKICNHVNYQIF</sequence>
<gene>
    <name evidence="1" type="ORF">NU08_0596</name>
</gene>
<comment type="caution">
    <text evidence="1">The sequence shown here is derived from an EMBL/GenBank/DDBJ whole genome shotgun (WGS) entry which is preliminary data.</text>
</comment>
<name>A0A444W1R1_9FLAO</name>
<proteinExistence type="predicted"/>
<dbReference type="EMBL" id="JUIV01000002">
    <property type="protein sequence ID" value="RYJ39840.1"/>
    <property type="molecule type" value="Genomic_DNA"/>
</dbReference>
<evidence type="ECO:0000313" key="1">
    <source>
        <dbReference type="EMBL" id="RYJ39840.1"/>
    </source>
</evidence>
<organism evidence="1 2">
    <name type="scientific">Flavobacterium anhuiense</name>
    <dbReference type="NCBI Taxonomy" id="459526"/>
    <lineage>
        <taxon>Bacteria</taxon>
        <taxon>Pseudomonadati</taxon>
        <taxon>Bacteroidota</taxon>
        <taxon>Flavobacteriia</taxon>
        <taxon>Flavobacteriales</taxon>
        <taxon>Flavobacteriaceae</taxon>
        <taxon>Flavobacterium</taxon>
    </lineage>
</organism>